<gene>
    <name evidence="3" type="ORF">GV829_12290</name>
</gene>
<dbReference type="AlphaFoldDB" id="A0A6M4B2S8"/>
<organism evidence="3 4">
    <name type="scientific">Sphingomonas lacunae</name>
    <dbReference type="NCBI Taxonomy" id="2698828"/>
    <lineage>
        <taxon>Bacteria</taxon>
        <taxon>Pseudomonadati</taxon>
        <taxon>Pseudomonadota</taxon>
        <taxon>Alphaproteobacteria</taxon>
        <taxon>Sphingomonadales</taxon>
        <taxon>Sphingomonadaceae</taxon>
        <taxon>Sphingomonas</taxon>
    </lineage>
</organism>
<dbReference type="InterPro" id="IPR024624">
    <property type="entry name" value="Pyridox_Oxase_Alr4036_FMN-bd"/>
</dbReference>
<dbReference type="KEGG" id="slan:GV829_12290"/>
<evidence type="ECO:0000313" key="3">
    <source>
        <dbReference type="EMBL" id="QJQ33761.1"/>
    </source>
</evidence>
<dbReference type="GO" id="GO:0010181">
    <property type="term" value="F:FMN binding"/>
    <property type="evidence" value="ECO:0007669"/>
    <property type="project" value="InterPro"/>
</dbReference>
<dbReference type="InterPro" id="IPR012349">
    <property type="entry name" value="Split_barrel_FMN-bd"/>
</dbReference>
<name>A0A6M4B2S8_9SPHN</name>
<feature type="region of interest" description="Disordered" evidence="1">
    <location>
        <begin position="101"/>
        <end position="127"/>
    </location>
</feature>
<dbReference type="SUPFAM" id="SSF50475">
    <property type="entry name" value="FMN-binding split barrel"/>
    <property type="match status" value="1"/>
</dbReference>
<dbReference type="Pfam" id="PF12766">
    <property type="entry name" value="Pyridox_oxase_2"/>
    <property type="match status" value="1"/>
</dbReference>
<dbReference type="Gene3D" id="2.30.110.10">
    <property type="entry name" value="Electron Transport, Fmn-binding Protein, Chain A"/>
    <property type="match status" value="1"/>
</dbReference>
<sequence length="173" mass="19073">MMHTPVVASIDQHGLPDQRVMVLREADRDRRLLRFHTDIRSPKVDQIGDGAPVHILAYEADARVQLRMSGLGRVVSDGPEADAAWAESSLFARRCYLAEQGPGSQSGVPTSGLPTQVEGRKPSEDQVAPGRTNFAVLMVRIDCMDWFSLAQAGHRRALVEWEGGVPHGRWLVP</sequence>
<evidence type="ECO:0000259" key="2">
    <source>
        <dbReference type="Pfam" id="PF12766"/>
    </source>
</evidence>
<feature type="domain" description="Pyridoxamine 5'-phosphate oxidase Alr4036 family FMN-binding" evidence="2">
    <location>
        <begin position="7"/>
        <end position="75"/>
    </location>
</feature>
<dbReference type="EMBL" id="CP053015">
    <property type="protein sequence ID" value="QJQ33761.1"/>
    <property type="molecule type" value="Genomic_DNA"/>
</dbReference>
<protein>
    <submittedName>
        <fullName evidence="3">Flavin-binding protein</fullName>
    </submittedName>
</protein>
<proteinExistence type="predicted"/>
<evidence type="ECO:0000313" key="4">
    <source>
        <dbReference type="Proteomes" id="UP000503018"/>
    </source>
</evidence>
<evidence type="ECO:0000256" key="1">
    <source>
        <dbReference type="SAM" id="MobiDB-lite"/>
    </source>
</evidence>
<accession>A0A6M4B2S8</accession>
<reference evidence="3 4" key="1">
    <citation type="submission" date="2020-01" db="EMBL/GenBank/DDBJ databases">
        <title>Sphingomonas sp. strain CSW-10.</title>
        <authorList>
            <person name="Chen W.-M."/>
        </authorList>
    </citation>
    <scope>NUCLEOTIDE SEQUENCE [LARGE SCALE GENOMIC DNA]</scope>
    <source>
        <strain evidence="3 4">CSW-10</strain>
    </source>
</reference>
<dbReference type="Proteomes" id="UP000503018">
    <property type="component" value="Chromosome"/>
</dbReference>
<feature type="compositionally biased region" description="Polar residues" evidence="1">
    <location>
        <begin position="102"/>
        <end position="114"/>
    </location>
</feature>
<keyword evidence="4" id="KW-1185">Reference proteome</keyword>